<dbReference type="EMBL" id="JBHUJD010000012">
    <property type="protein sequence ID" value="MFD2310892.1"/>
    <property type="molecule type" value="Genomic_DNA"/>
</dbReference>
<proteinExistence type="predicted"/>
<evidence type="ECO:0000313" key="3">
    <source>
        <dbReference type="Proteomes" id="UP001597425"/>
    </source>
</evidence>
<dbReference type="Proteomes" id="UP001597425">
    <property type="component" value="Unassembled WGS sequence"/>
</dbReference>
<sequence length="255" mass="27824">MKAETGWAEWTTALLDPDQPTPAGLRAWNGSDPAHRFAVYRNNVTVSLIEALASAFPVTQQLAGEALFRGMAREFVRAAPPRSPLLAEYGADFPAFLADFPPAEAQPWLADTARLELACTRAYHATDAEPVAPEKIQALLEDTDALPASRFSLHPSLHTLQSPWAVASLWATYQNAGDLDGVDVARAENTWILRSGLQVAVLRMRAGDCHFADALQRRATFAEAAERALQSDPEFDLSACLAVLLREQMITAVEQ</sequence>
<dbReference type="InterPro" id="IPR044922">
    <property type="entry name" value="DUF2063_N_sf"/>
</dbReference>
<dbReference type="InterPro" id="IPR018640">
    <property type="entry name" value="DUF2063"/>
</dbReference>
<name>A0ABW5EBT6_9GAMM</name>
<dbReference type="Pfam" id="PF09836">
    <property type="entry name" value="DUF2063"/>
    <property type="match status" value="1"/>
</dbReference>
<organism evidence="2 3">
    <name type="scientific">Microbulbifer halophilus</name>
    <dbReference type="NCBI Taxonomy" id="453963"/>
    <lineage>
        <taxon>Bacteria</taxon>
        <taxon>Pseudomonadati</taxon>
        <taxon>Pseudomonadota</taxon>
        <taxon>Gammaproteobacteria</taxon>
        <taxon>Cellvibrionales</taxon>
        <taxon>Microbulbiferaceae</taxon>
        <taxon>Microbulbifer</taxon>
    </lineage>
</organism>
<gene>
    <name evidence="2" type="ORF">ACFSKX_10735</name>
</gene>
<evidence type="ECO:0000313" key="2">
    <source>
        <dbReference type="EMBL" id="MFD2310892.1"/>
    </source>
</evidence>
<keyword evidence="3" id="KW-1185">Reference proteome</keyword>
<comment type="caution">
    <text evidence="2">The sequence shown here is derived from an EMBL/GenBank/DDBJ whole genome shotgun (WGS) entry which is preliminary data.</text>
</comment>
<feature type="domain" description="Putative DNA-binding" evidence="1">
    <location>
        <begin position="12"/>
        <end position="97"/>
    </location>
</feature>
<accession>A0ABW5EBT6</accession>
<dbReference type="RefSeq" id="WP_265720943.1">
    <property type="nucleotide sequence ID" value="NZ_JAPIVK010000007.1"/>
</dbReference>
<protein>
    <submittedName>
        <fullName evidence="2">DUF2063 domain-containing protein</fullName>
    </submittedName>
</protein>
<evidence type="ECO:0000259" key="1">
    <source>
        <dbReference type="Pfam" id="PF09836"/>
    </source>
</evidence>
<dbReference type="Gene3D" id="1.10.150.690">
    <property type="entry name" value="DUF2063"/>
    <property type="match status" value="1"/>
</dbReference>
<reference evidence="3" key="1">
    <citation type="journal article" date="2019" name="Int. J. Syst. Evol. Microbiol.">
        <title>The Global Catalogue of Microorganisms (GCM) 10K type strain sequencing project: providing services to taxonomists for standard genome sequencing and annotation.</title>
        <authorList>
            <consortium name="The Broad Institute Genomics Platform"/>
            <consortium name="The Broad Institute Genome Sequencing Center for Infectious Disease"/>
            <person name="Wu L."/>
            <person name="Ma J."/>
        </authorList>
    </citation>
    <scope>NUCLEOTIDE SEQUENCE [LARGE SCALE GENOMIC DNA]</scope>
    <source>
        <strain evidence="3">KCTC 12848</strain>
    </source>
</reference>